<gene>
    <name evidence="2" type="ORF">Sjap_017665</name>
</gene>
<feature type="transmembrane region" description="Helical" evidence="1">
    <location>
        <begin position="21"/>
        <end position="40"/>
    </location>
</feature>
<proteinExistence type="predicted"/>
<name>A0AAP0I6N6_9MAGN</name>
<keyword evidence="3" id="KW-1185">Reference proteome</keyword>
<protein>
    <submittedName>
        <fullName evidence="2">Uncharacterized protein</fullName>
    </submittedName>
</protein>
<reference evidence="2 3" key="1">
    <citation type="submission" date="2024-01" db="EMBL/GenBank/DDBJ databases">
        <title>Genome assemblies of Stephania.</title>
        <authorList>
            <person name="Yang L."/>
        </authorList>
    </citation>
    <scope>NUCLEOTIDE SEQUENCE [LARGE SCALE GENOMIC DNA]</scope>
    <source>
        <strain evidence="2">QJT</strain>
        <tissue evidence="2">Leaf</tissue>
    </source>
</reference>
<evidence type="ECO:0000256" key="1">
    <source>
        <dbReference type="SAM" id="Phobius"/>
    </source>
</evidence>
<dbReference type="EMBL" id="JBBNAE010000007">
    <property type="protein sequence ID" value="KAK9109605.1"/>
    <property type="molecule type" value="Genomic_DNA"/>
</dbReference>
<evidence type="ECO:0000313" key="2">
    <source>
        <dbReference type="EMBL" id="KAK9109605.1"/>
    </source>
</evidence>
<dbReference type="AlphaFoldDB" id="A0AAP0I6N6"/>
<keyword evidence="1" id="KW-0812">Transmembrane</keyword>
<organism evidence="2 3">
    <name type="scientific">Stephania japonica</name>
    <dbReference type="NCBI Taxonomy" id="461633"/>
    <lineage>
        <taxon>Eukaryota</taxon>
        <taxon>Viridiplantae</taxon>
        <taxon>Streptophyta</taxon>
        <taxon>Embryophyta</taxon>
        <taxon>Tracheophyta</taxon>
        <taxon>Spermatophyta</taxon>
        <taxon>Magnoliopsida</taxon>
        <taxon>Ranunculales</taxon>
        <taxon>Menispermaceae</taxon>
        <taxon>Menispermoideae</taxon>
        <taxon>Cissampelideae</taxon>
        <taxon>Stephania</taxon>
    </lineage>
</organism>
<evidence type="ECO:0000313" key="3">
    <source>
        <dbReference type="Proteomes" id="UP001417504"/>
    </source>
</evidence>
<comment type="caution">
    <text evidence="2">The sequence shown here is derived from an EMBL/GenBank/DDBJ whole genome shotgun (WGS) entry which is preliminary data.</text>
</comment>
<dbReference type="PROSITE" id="PS51257">
    <property type="entry name" value="PROKAR_LIPOPROTEIN"/>
    <property type="match status" value="1"/>
</dbReference>
<accession>A0AAP0I6N6</accession>
<keyword evidence="1" id="KW-0472">Membrane</keyword>
<keyword evidence="1" id="KW-1133">Transmembrane helix</keyword>
<dbReference type="Proteomes" id="UP001417504">
    <property type="component" value="Unassembled WGS sequence"/>
</dbReference>
<sequence length="102" mass="11982">MFKIAELYYYFVESYFKCGEILYLSQITLVGCLFMCFNFLEIVFQTEDFQGLASSSSLDSSEPRKGELMAKSNIHQEFDGILSDYDRRHELRASDDKEKNWC</sequence>